<evidence type="ECO:0000313" key="1">
    <source>
        <dbReference type="EMBL" id="XDG30652.1"/>
    </source>
</evidence>
<accession>A0AB39AIU7</accession>
<protein>
    <recommendedName>
        <fullName evidence="2">Phage protein</fullName>
    </recommendedName>
</protein>
<sequence>MKNRKYKKLTTTAKRLLIKAKIANEDEFSLWNDQWYLCITNYSREESWVDEIDPWQYLYGLAQETCRTWIDVDDDSDLEYHVEEVILRDMDLSTIEAIKIFKQCYIK</sequence>
<organism evidence="1">
    <name type="scientific">Acinetobacter phage P919</name>
    <dbReference type="NCBI Taxonomy" id="3229763"/>
    <lineage>
        <taxon>Viruses</taxon>
        <taxon>Duplodnaviria</taxon>
        <taxon>Heunggongvirae</taxon>
        <taxon>Uroviricota</taxon>
        <taxon>Caudoviricetes</taxon>
        <taxon>Obolenskvirus</taxon>
    </lineage>
</organism>
<gene>
    <name evidence="1" type="ORF">P919_CDS0097</name>
</gene>
<reference evidence="1" key="1">
    <citation type="submission" date="2024-06" db="EMBL/GenBank/DDBJ databases">
        <authorList>
            <person name="Zheng X."/>
            <person name="Zhang W."/>
        </authorList>
    </citation>
    <scope>NUCLEOTIDE SEQUENCE</scope>
</reference>
<dbReference type="EMBL" id="PP920682">
    <property type="protein sequence ID" value="XDG30652.1"/>
    <property type="molecule type" value="Genomic_DNA"/>
</dbReference>
<name>A0AB39AIU7_9CAUD</name>
<proteinExistence type="predicted"/>
<evidence type="ECO:0008006" key="2">
    <source>
        <dbReference type="Google" id="ProtNLM"/>
    </source>
</evidence>